<evidence type="ECO:0000313" key="2">
    <source>
        <dbReference type="EMBL" id="MDR6227546.1"/>
    </source>
</evidence>
<sequence length="309" mass="34000">MGALGTALAHHLVRAGVGFIRLIDRDFVEKSNLQRQMLYTEEDARQSLPKAIAARDHLQQIHSAAEVEAHVADLTWRNAEDLLTGVDLILDGSDNFSVRYLVNDVALKHGIPWIYGGAVSSRGMTFTIRPGITPCLACLFPETPTPGTTETCDTAGVIGPIVQVVAAHQAVEALKLLVGDTAALDDRLRHFELWYNRDGAFQVAQRKRDDCPVCADRQYRHLHPSTPADSAVSLCGRNTVQVSTATDLDLDRLEHRLSPLGTLERNRFLLRLSVDDQHRLVIFPDGRVLVQGTDNPSTARSLVARYIGG</sequence>
<dbReference type="PANTHER" id="PTHR10953">
    <property type="entry name" value="UBIQUITIN-ACTIVATING ENZYME E1"/>
    <property type="match status" value="1"/>
</dbReference>
<keyword evidence="2" id="KW-0548">Nucleotidyltransferase</keyword>
<dbReference type="EMBL" id="JAVDQG010000010">
    <property type="protein sequence ID" value="MDR6227546.1"/>
    <property type="molecule type" value="Genomic_DNA"/>
</dbReference>
<proteinExistence type="predicted"/>
<evidence type="ECO:0000259" key="1">
    <source>
        <dbReference type="Pfam" id="PF00899"/>
    </source>
</evidence>
<evidence type="ECO:0000313" key="3">
    <source>
        <dbReference type="Proteomes" id="UP001185012"/>
    </source>
</evidence>
<dbReference type="Proteomes" id="UP001185012">
    <property type="component" value="Unassembled WGS sequence"/>
</dbReference>
<dbReference type="Gene3D" id="3.40.50.720">
    <property type="entry name" value="NAD(P)-binding Rossmann-like Domain"/>
    <property type="match status" value="1"/>
</dbReference>
<reference evidence="2 3" key="1">
    <citation type="submission" date="2023-07" db="EMBL/GenBank/DDBJ databases">
        <title>Genomic Encyclopedia of Type Strains, Phase IV (KMG-IV): sequencing the most valuable type-strain genomes for metagenomic binning, comparative biology and taxonomic classification.</title>
        <authorList>
            <person name="Goeker M."/>
        </authorList>
    </citation>
    <scope>NUCLEOTIDE SEQUENCE [LARGE SCALE GENOMIC DNA]</scope>
    <source>
        <strain evidence="2 3">DSM 45903</strain>
    </source>
</reference>
<dbReference type="PANTHER" id="PTHR10953:SF102">
    <property type="entry name" value="ADENYLYLTRANSFERASE AND SULFURTRANSFERASE MOCS3"/>
    <property type="match status" value="1"/>
</dbReference>
<dbReference type="SUPFAM" id="SSF69572">
    <property type="entry name" value="Activating enzymes of the ubiquitin-like proteins"/>
    <property type="match status" value="1"/>
</dbReference>
<protein>
    <submittedName>
        <fullName evidence="2">Adenylyltransferase/sulfurtransferase</fullName>
    </submittedName>
</protein>
<dbReference type="InterPro" id="IPR045886">
    <property type="entry name" value="ThiF/MoeB/HesA"/>
</dbReference>
<name>A0ABU1IRX8_9BACL</name>
<dbReference type="CDD" id="cd00757">
    <property type="entry name" value="ThiF_MoeB_HesA_family"/>
    <property type="match status" value="1"/>
</dbReference>
<keyword evidence="3" id="KW-1185">Reference proteome</keyword>
<dbReference type="InterPro" id="IPR000594">
    <property type="entry name" value="ThiF_NAD_FAD-bd"/>
</dbReference>
<feature type="domain" description="THIF-type NAD/FAD binding fold" evidence="1">
    <location>
        <begin position="1"/>
        <end position="213"/>
    </location>
</feature>
<accession>A0ABU1IRX8</accession>
<keyword evidence="2" id="KW-0808">Transferase</keyword>
<organism evidence="2 3">
    <name type="scientific">Desmospora profundinema</name>
    <dbReference type="NCBI Taxonomy" id="1571184"/>
    <lineage>
        <taxon>Bacteria</taxon>
        <taxon>Bacillati</taxon>
        <taxon>Bacillota</taxon>
        <taxon>Bacilli</taxon>
        <taxon>Bacillales</taxon>
        <taxon>Thermoactinomycetaceae</taxon>
        <taxon>Desmospora</taxon>
    </lineage>
</organism>
<dbReference type="InterPro" id="IPR035985">
    <property type="entry name" value="Ubiquitin-activating_enz"/>
</dbReference>
<comment type="caution">
    <text evidence="2">The sequence shown here is derived from an EMBL/GenBank/DDBJ whole genome shotgun (WGS) entry which is preliminary data.</text>
</comment>
<dbReference type="GO" id="GO:0016779">
    <property type="term" value="F:nucleotidyltransferase activity"/>
    <property type="evidence" value="ECO:0007669"/>
    <property type="project" value="UniProtKB-KW"/>
</dbReference>
<gene>
    <name evidence="2" type="ORF">JOE21_003569</name>
</gene>
<dbReference type="Pfam" id="PF00899">
    <property type="entry name" value="ThiF"/>
    <property type="match status" value="1"/>
</dbReference>